<evidence type="ECO:0000256" key="2">
    <source>
        <dbReference type="ARBA" id="ARBA00022723"/>
    </source>
</evidence>
<keyword evidence="4" id="KW-0862">Zinc</keyword>
<evidence type="ECO:0000256" key="8">
    <source>
        <dbReference type="PROSITE-ProRule" id="PRU00042"/>
    </source>
</evidence>
<dbReference type="EMBL" id="MU001632">
    <property type="protein sequence ID" value="KAF2486572.1"/>
    <property type="molecule type" value="Genomic_DNA"/>
</dbReference>
<dbReference type="GO" id="GO:0006357">
    <property type="term" value="P:regulation of transcription by RNA polymerase II"/>
    <property type="evidence" value="ECO:0007669"/>
    <property type="project" value="TreeGrafter"/>
</dbReference>
<evidence type="ECO:0000256" key="6">
    <source>
        <dbReference type="ARBA" id="ARBA00023163"/>
    </source>
</evidence>
<feature type="non-terminal residue" evidence="11">
    <location>
        <position position="1"/>
    </location>
</feature>
<dbReference type="OrthoDB" id="4748970at2759"/>
<dbReference type="AlphaFoldDB" id="A0A6A6Q2U0"/>
<dbReference type="PROSITE" id="PS50157">
    <property type="entry name" value="ZINC_FINGER_C2H2_2"/>
    <property type="match status" value="6"/>
</dbReference>
<dbReference type="RefSeq" id="XP_033593141.1">
    <property type="nucleotide sequence ID" value="XM_033730342.1"/>
</dbReference>
<evidence type="ECO:0000259" key="10">
    <source>
        <dbReference type="PROSITE" id="PS50157"/>
    </source>
</evidence>
<feature type="domain" description="C2H2-type" evidence="10">
    <location>
        <begin position="70"/>
        <end position="109"/>
    </location>
</feature>
<feature type="domain" description="C2H2-type" evidence="10">
    <location>
        <begin position="9"/>
        <end position="38"/>
    </location>
</feature>
<keyword evidence="2" id="KW-0479">Metal-binding</keyword>
<feature type="compositionally biased region" description="Acidic residues" evidence="9">
    <location>
        <begin position="346"/>
        <end position="358"/>
    </location>
</feature>
<dbReference type="SMART" id="SM00355">
    <property type="entry name" value="ZnF_C2H2"/>
    <property type="match status" value="10"/>
</dbReference>
<dbReference type="PANTHER" id="PTHR46179:SF13">
    <property type="entry name" value="C2H2-TYPE DOMAIN-CONTAINING PROTEIN"/>
    <property type="match status" value="1"/>
</dbReference>
<comment type="subcellular location">
    <subcellularLocation>
        <location evidence="1">Nucleus</location>
    </subcellularLocation>
</comment>
<dbReference type="InterPro" id="IPR013087">
    <property type="entry name" value="Znf_C2H2_type"/>
</dbReference>
<dbReference type="GO" id="GO:0008270">
    <property type="term" value="F:zinc ion binding"/>
    <property type="evidence" value="ECO:0007669"/>
    <property type="project" value="UniProtKB-KW"/>
</dbReference>
<feature type="region of interest" description="Disordered" evidence="9">
    <location>
        <begin position="316"/>
        <end position="359"/>
    </location>
</feature>
<name>A0A6A6Q2U0_9PEZI</name>
<dbReference type="PROSITE" id="PS00028">
    <property type="entry name" value="ZINC_FINGER_C2H2_1"/>
    <property type="match status" value="5"/>
</dbReference>
<evidence type="ECO:0000256" key="9">
    <source>
        <dbReference type="SAM" id="MobiDB-lite"/>
    </source>
</evidence>
<reference evidence="11" key="1">
    <citation type="journal article" date="2020" name="Stud. Mycol.">
        <title>101 Dothideomycetes genomes: a test case for predicting lifestyles and emergence of pathogens.</title>
        <authorList>
            <person name="Haridas S."/>
            <person name="Albert R."/>
            <person name="Binder M."/>
            <person name="Bloem J."/>
            <person name="Labutti K."/>
            <person name="Salamov A."/>
            <person name="Andreopoulos B."/>
            <person name="Baker S."/>
            <person name="Barry K."/>
            <person name="Bills G."/>
            <person name="Bluhm B."/>
            <person name="Cannon C."/>
            <person name="Castanera R."/>
            <person name="Culley D."/>
            <person name="Daum C."/>
            <person name="Ezra D."/>
            <person name="Gonzalez J."/>
            <person name="Henrissat B."/>
            <person name="Kuo A."/>
            <person name="Liang C."/>
            <person name="Lipzen A."/>
            <person name="Lutzoni F."/>
            <person name="Magnuson J."/>
            <person name="Mondo S."/>
            <person name="Nolan M."/>
            <person name="Ohm R."/>
            <person name="Pangilinan J."/>
            <person name="Park H.-J."/>
            <person name="Ramirez L."/>
            <person name="Alfaro M."/>
            <person name="Sun H."/>
            <person name="Tritt A."/>
            <person name="Yoshinaga Y."/>
            <person name="Zwiers L.-H."/>
            <person name="Turgeon B."/>
            <person name="Goodwin S."/>
            <person name="Spatafora J."/>
            <person name="Crous P."/>
            <person name="Grigoriev I."/>
        </authorList>
    </citation>
    <scope>NUCLEOTIDE SEQUENCE</scope>
    <source>
        <strain evidence="11">CBS 113389</strain>
    </source>
</reference>
<keyword evidence="6" id="KW-0804">Transcription</keyword>
<dbReference type="InterPro" id="IPR051061">
    <property type="entry name" value="Zinc_finger_trans_reg"/>
</dbReference>
<keyword evidence="12" id="KW-1185">Reference proteome</keyword>
<keyword evidence="3 8" id="KW-0863">Zinc-finger</keyword>
<accession>A0A6A6Q2U0</accession>
<evidence type="ECO:0000256" key="1">
    <source>
        <dbReference type="ARBA" id="ARBA00004123"/>
    </source>
</evidence>
<keyword evidence="7" id="KW-0539">Nucleus</keyword>
<gene>
    <name evidence="11" type="ORF">BDY17DRAFT_239292</name>
</gene>
<dbReference type="SUPFAM" id="SSF57667">
    <property type="entry name" value="beta-beta-alpha zinc fingers"/>
    <property type="match status" value="3"/>
</dbReference>
<dbReference type="GeneID" id="54471344"/>
<evidence type="ECO:0000256" key="3">
    <source>
        <dbReference type="ARBA" id="ARBA00022771"/>
    </source>
</evidence>
<evidence type="ECO:0000256" key="5">
    <source>
        <dbReference type="ARBA" id="ARBA00023015"/>
    </source>
</evidence>
<sequence>SSKKRPKVYICDYENCDKAFDRPVRLEAHKRTHTNDRPFVCQEPGCTKSFFKSEHLKAHLQNNHSSEASYICTYVISTNDEGEDFECGRAFTTSTRLKRHAATHEKAEELKCQAIGCGQVFRKMETLQRHIKKDHLGEKAYRCEKLVYDEASGLEEECGETFISVGQLNSHENREHNRMKHFCSICSPPDDLSLSPVAFATYHEYQAHLKTVHPPTCTVCQQACPSNRALAAHMEIEHSSLASRKEKFKCTWPGCDRGFTRKGNLNVHIQSTHVKQRKFVCGQFDLSSSDKCPGWENEAGCGMACTSKATLESHVRTQHLGLESTNTSRKKSRQMKKELKSSSLMDVDEPAELDDTDDPGATALGLLTGHNYADTRPIACWSSSCPMRFKLNYALAQHMELSHGWNVDDINDRLAEEEALGGGQFWIGGMDES</sequence>
<feature type="domain" description="C2H2-type" evidence="10">
    <location>
        <begin position="248"/>
        <end position="278"/>
    </location>
</feature>
<dbReference type="Pfam" id="PF00096">
    <property type="entry name" value="zf-C2H2"/>
    <property type="match status" value="4"/>
</dbReference>
<feature type="non-terminal residue" evidence="11">
    <location>
        <position position="433"/>
    </location>
</feature>
<dbReference type="Proteomes" id="UP000799767">
    <property type="component" value="Unassembled WGS sequence"/>
</dbReference>
<dbReference type="GO" id="GO:0005634">
    <property type="term" value="C:nucleus"/>
    <property type="evidence" value="ECO:0007669"/>
    <property type="project" value="UniProtKB-SubCell"/>
</dbReference>
<feature type="domain" description="C2H2-type" evidence="10">
    <location>
        <begin position="110"/>
        <end position="140"/>
    </location>
</feature>
<evidence type="ECO:0000256" key="4">
    <source>
        <dbReference type="ARBA" id="ARBA00022833"/>
    </source>
</evidence>
<evidence type="ECO:0000313" key="11">
    <source>
        <dbReference type="EMBL" id="KAF2486572.1"/>
    </source>
</evidence>
<evidence type="ECO:0000313" key="12">
    <source>
        <dbReference type="Proteomes" id="UP000799767"/>
    </source>
</evidence>
<protein>
    <recommendedName>
        <fullName evidence="10">C2H2-type domain-containing protein</fullName>
    </recommendedName>
</protein>
<keyword evidence="5" id="KW-0805">Transcription regulation</keyword>
<dbReference type="Gene3D" id="3.30.160.60">
    <property type="entry name" value="Classic Zinc Finger"/>
    <property type="match status" value="6"/>
</dbReference>
<feature type="domain" description="C2H2-type" evidence="10">
    <location>
        <begin position="141"/>
        <end position="181"/>
    </location>
</feature>
<organism evidence="11 12">
    <name type="scientific">Neohortaea acidophila</name>
    <dbReference type="NCBI Taxonomy" id="245834"/>
    <lineage>
        <taxon>Eukaryota</taxon>
        <taxon>Fungi</taxon>
        <taxon>Dikarya</taxon>
        <taxon>Ascomycota</taxon>
        <taxon>Pezizomycotina</taxon>
        <taxon>Dothideomycetes</taxon>
        <taxon>Dothideomycetidae</taxon>
        <taxon>Mycosphaerellales</taxon>
        <taxon>Teratosphaeriaceae</taxon>
        <taxon>Neohortaea</taxon>
    </lineage>
</organism>
<dbReference type="InterPro" id="IPR036236">
    <property type="entry name" value="Znf_C2H2_sf"/>
</dbReference>
<proteinExistence type="predicted"/>
<evidence type="ECO:0000256" key="7">
    <source>
        <dbReference type="ARBA" id="ARBA00023242"/>
    </source>
</evidence>
<dbReference type="PANTHER" id="PTHR46179">
    <property type="entry name" value="ZINC FINGER PROTEIN"/>
    <property type="match status" value="1"/>
</dbReference>
<feature type="domain" description="C2H2-type" evidence="10">
    <location>
        <begin position="39"/>
        <end position="69"/>
    </location>
</feature>